<proteinExistence type="predicted"/>
<dbReference type="InterPro" id="IPR045601">
    <property type="entry name" value="DUF6455"/>
</dbReference>
<gene>
    <name evidence="2" type="ORF">GGQ68_000329</name>
</gene>
<organism evidence="2 3">
    <name type="scientific">Sagittula marina</name>
    <dbReference type="NCBI Taxonomy" id="943940"/>
    <lineage>
        <taxon>Bacteria</taxon>
        <taxon>Pseudomonadati</taxon>
        <taxon>Pseudomonadota</taxon>
        <taxon>Alphaproteobacteria</taxon>
        <taxon>Rhodobacterales</taxon>
        <taxon>Roseobacteraceae</taxon>
        <taxon>Sagittula</taxon>
    </lineage>
</organism>
<accession>A0A7W6GQY2</accession>
<evidence type="ECO:0000313" key="3">
    <source>
        <dbReference type="Proteomes" id="UP000541426"/>
    </source>
</evidence>
<sequence length="96" mass="10593">MADGTAHPPVLGAEIDHYWLVQRMAKATGVDLVRAMDAGVLDHDTWAGIVTRCRGCQWAEGCDHWLATPSKDTRALPEPCLNRDRLAGLKDKLQDI</sequence>
<reference evidence="2 3" key="1">
    <citation type="submission" date="2020-08" db="EMBL/GenBank/DDBJ databases">
        <title>Genomic Encyclopedia of Type Strains, Phase IV (KMG-IV): sequencing the most valuable type-strain genomes for metagenomic binning, comparative biology and taxonomic classification.</title>
        <authorList>
            <person name="Goeker M."/>
        </authorList>
    </citation>
    <scope>NUCLEOTIDE SEQUENCE [LARGE SCALE GENOMIC DNA]</scope>
    <source>
        <strain evidence="2 3">DSM 102235</strain>
    </source>
</reference>
<evidence type="ECO:0000313" key="2">
    <source>
        <dbReference type="EMBL" id="MBB3984018.1"/>
    </source>
</evidence>
<dbReference type="Pfam" id="PF20056">
    <property type="entry name" value="DUF6455"/>
    <property type="match status" value="1"/>
</dbReference>
<feature type="domain" description="DUF6455" evidence="1">
    <location>
        <begin position="16"/>
        <end position="91"/>
    </location>
</feature>
<comment type="caution">
    <text evidence="2">The sequence shown here is derived from an EMBL/GenBank/DDBJ whole genome shotgun (WGS) entry which is preliminary data.</text>
</comment>
<keyword evidence="3" id="KW-1185">Reference proteome</keyword>
<dbReference type="Proteomes" id="UP000541426">
    <property type="component" value="Unassembled WGS sequence"/>
</dbReference>
<evidence type="ECO:0000259" key="1">
    <source>
        <dbReference type="Pfam" id="PF20056"/>
    </source>
</evidence>
<dbReference type="AlphaFoldDB" id="A0A7W6GQY2"/>
<protein>
    <recommendedName>
        <fullName evidence="1">DUF6455 domain-containing protein</fullName>
    </recommendedName>
</protein>
<name>A0A7W6GQY2_9RHOB</name>
<dbReference type="EMBL" id="JACIEJ010000001">
    <property type="protein sequence ID" value="MBB3984018.1"/>
    <property type="molecule type" value="Genomic_DNA"/>
</dbReference>
<dbReference type="RefSeq" id="WP_183962644.1">
    <property type="nucleotide sequence ID" value="NZ_BAABBZ010000012.1"/>
</dbReference>